<dbReference type="Proteomes" id="UP001161497">
    <property type="component" value="Chromosome"/>
</dbReference>
<organism evidence="2 3">
    <name type="scientific">Candidatus Methylacidiphilum fumarolicum</name>
    <dbReference type="NCBI Taxonomy" id="591154"/>
    <lineage>
        <taxon>Bacteria</taxon>
        <taxon>Pseudomonadati</taxon>
        <taxon>Verrucomicrobiota</taxon>
        <taxon>Methylacidiphilae</taxon>
        <taxon>Methylacidiphilales</taxon>
        <taxon>Methylacidiphilaceae</taxon>
        <taxon>Methylacidiphilum (ex Ratnadevi et al. 2023)</taxon>
    </lineage>
</organism>
<proteinExistence type="predicted"/>
<evidence type="ECO:0000313" key="2">
    <source>
        <dbReference type="EMBL" id="CAI9085926.1"/>
    </source>
</evidence>
<sequence>MLGKRTSSGPVVGDRGRRRRHPITEGLQHEPTGMSVYFHLENRSLEP</sequence>
<dbReference type="EMBL" id="OX458932">
    <property type="protein sequence ID" value="CAI9085926.1"/>
    <property type="molecule type" value="Genomic_DNA"/>
</dbReference>
<feature type="region of interest" description="Disordered" evidence="1">
    <location>
        <begin position="1"/>
        <end position="32"/>
    </location>
</feature>
<accession>A0ABM9IE22</accession>
<evidence type="ECO:0000256" key="1">
    <source>
        <dbReference type="SAM" id="MobiDB-lite"/>
    </source>
</evidence>
<name>A0ABM9IE22_9BACT</name>
<protein>
    <submittedName>
        <fullName evidence="2">Uncharacterized protein</fullName>
    </submittedName>
</protein>
<evidence type="ECO:0000313" key="3">
    <source>
        <dbReference type="Proteomes" id="UP001161497"/>
    </source>
</evidence>
<gene>
    <name evidence="2" type="ORF">MFUM_1591</name>
</gene>
<keyword evidence="3" id="KW-1185">Reference proteome</keyword>
<reference evidence="2" key="1">
    <citation type="submission" date="2023-03" db="EMBL/GenBank/DDBJ databases">
        <authorList>
            <person name="Cremers G."/>
            <person name="Picone N."/>
        </authorList>
    </citation>
    <scope>NUCLEOTIDE SEQUENCE</scope>
    <source>
        <strain evidence="2">Sample_alias</strain>
    </source>
</reference>